<name>A0AAE0ZDH4_9GAST</name>
<accession>A0AAE0ZDH4</accession>
<proteinExistence type="predicted"/>
<reference evidence="1" key="1">
    <citation type="journal article" date="2023" name="G3 (Bethesda)">
        <title>A reference genome for the long-term kleptoplast-retaining sea slug Elysia crispata morphotype clarki.</title>
        <authorList>
            <person name="Eastman K.E."/>
            <person name="Pendleton A.L."/>
            <person name="Shaikh M.A."/>
            <person name="Suttiyut T."/>
            <person name="Ogas R."/>
            <person name="Tomko P."/>
            <person name="Gavelis G."/>
            <person name="Widhalm J.R."/>
            <person name="Wisecaver J.H."/>
        </authorList>
    </citation>
    <scope>NUCLEOTIDE SEQUENCE</scope>
    <source>
        <strain evidence="1">ECLA1</strain>
    </source>
</reference>
<dbReference type="AlphaFoldDB" id="A0AAE0ZDH4"/>
<protein>
    <submittedName>
        <fullName evidence="1">Uncharacterized protein</fullName>
    </submittedName>
</protein>
<gene>
    <name evidence="1" type="ORF">RRG08_035260</name>
</gene>
<sequence length="105" mass="11293">MDQAEGDVSVRGILKSRGPDESALVLSWNKATNFCPNAFKCVAEGIKNKKSLSISSTIAEAVPDGGACCWNRDSVNSVLFGKVQALSKNLLNLQRGGGHRWRSND</sequence>
<keyword evidence="2" id="KW-1185">Reference proteome</keyword>
<dbReference type="EMBL" id="JAWDGP010004165">
    <property type="protein sequence ID" value="KAK3767270.1"/>
    <property type="molecule type" value="Genomic_DNA"/>
</dbReference>
<comment type="caution">
    <text evidence="1">The sequence shown here is derived from an EMBL/GenBank/DDBJ whole genome shotgun (WGS) entry which is preliminary data.</text>
</comment>
<dbReference type="Proteomes" id="UP001283361">
    <property type="component" value="Unassembled WGS sequence"/>
</dbReference>
<organism evidence="1 2">
    <name type="scientific">Elysia crispata</name>
    <name type="common">lettuce slug</name>
    <dbReference type="NCBI Taxonomy" id="231223"/>
    <lineage>
        <taxon>Eukaryota</taxon>
        <taxon>Metazoa</taxon>
        <taxon>Spiralia</taxon>
        <taxon>Lophotrochozoa</taxon>
        <taxon>Mollusca</taxon>
        <taxon>Gastropoda</taxon>
        <taxon>Heterobranchia</taxon>
        <taxon>Euthyneura</taxon>
        <taxon>Panpulmonata</taxon>
        <taxon>Sacoglossa</taxon>
        <taxon>Placobranchoidea</taxon>
        <taxon>Plakobranchidae</taxon>
        <taxon>Elysia</taxon>
    </lineage>
</organism>
<evidence type="ECO:0000313" key="1">
    <source>
        <dbReference type="EMBL" id="KAK3767270.1"/>
    </source>
</evidence>
<evidence type="ECO:0000313" key="2">
    <source>
        <dbReference type="Proteomes" id="UP001283361"/>
    </source>
</evidence>